<dbReference type="PANTHER" id="PTHR33908:SF11">
    <property type="entry name" value="MEMBRANE PROTEIN"/>
    <property type="match status" value="1"/>
</dbReference>
<feature type="transmembrane region" description="Helical" evidence="8">
    <location>
        <begin position="185"/>
        <end position="202"/>
    </location>
</feature>
<feature type="transmembrane region" description="Helical" evidence="8">
    <location>
        <begin position="104"/>
        <end position="122"/>
    </location>
</feature>
<reference evidence="10 11" key="1">
    <citation type="submission" date="2014-03" db="EMBL/GenBank/DDBJ databases">
        <authorList>
            <person name="Urmite Genomes U."/>
        </authorList>
    </citation>
    <scope>NUCLEOTIDE SEQUENCE [LARGE SCALE GENOMIC DNA]</scope>
    <source>
        <strain evidence="10 11">Vm-5</strain>
    </source>
</reference>
<comment type="caution">
    <text evidence="10">The sequence shown here is derived from an EMBL/GenBank/DDBJ whole genome shotgun (WGS) entry which is preliminary data.</text>
</comment>
<dbReference type="InterPro" id="IPR050297">
    <property type="entry name" value="LipidA_mod_glycosyltrf_83"/>
</dbReference>
<keyword evidence="7 8" id="KW-0472">Membrane</keyword>
<dbReference type="InterPro" id="IPR038731">
    <property type="entry name" value="RgtA/B/C-like"/>
</dbReference>
<keyword evidence="11" id="KW-1185">Reference proteome</keyword>
<feature type="transmembrane region" description="Helical" evidence="8">
    <location>
        <begin position="208"/>
        <end position="238"/>
    </location>
</feature>
<keyword evidence="4" id="KW-0808">Transferase</keyword>
<gene>
    <name evidence="10" type="ORF">BN990_00633</name>
</gene>
<dbReference type="Pfam" id="PF13231">
    <property type="entry name" value="PMT_2"/>
    <property type="match status" value="1"/>
</dbReference>
<sequence length="454" mass="52203">MNRSTFFQQLYEKAPLYILGLILFLSFFIYIYFFIEHPGSNFVQPTDEEIQQQLDDGVISERIAALKEHTWKYGSRDAYLYTEMANQIIEDGIYGYNTNGESNAFVTPGYPMILVVLFLIANTLGVEQMIIVTVFNMVLSLATILLIYNIALKTFKNQWMGVAASAFYAVYFTPYHYFRTALTEIPGIFFFCLAIYLFLIALEKNKKIFHILFAVVFCYGVMLRPVIAPLVLIAFVILFLKYRHQIKTSIVISALWAVGAAVVIAPWVIRNFIVFQEFILLSTHSGNSWFAGSNPFDMYSFSDYWKEQEELGMDSKEYALMKIKEGFETNFGLWLAWFTVGKTYELFKLPDAIYFYTAYGYVNFVKMIHHLIVNLAFITVIISFISRKKEAIAIASILILYIGLSNLFLTIPRYGFFIIPVMCILNGYAIVTLITNIRNLLQRSKLKNANKAAS</sequence>
<feature type="transmembrane region" description="Helical" evidence="8">
    <location>
        <begin position="250"/>
        <end position="269"/>
    </location>
</feature>
<evidence type="ECO:0000313" key="10">
    <source>
        <dbReference type="EMBL" id="CDQ38363.1"/>
    </source>
</evidence>
<reference evidence="11" key="2">
    <citation type="submission" date="2014-05" db="EMBL/GenBank/DDBJ databases">
        <title>Draft genome sequence of Virgibacillus massiliensis Vm-5.</title>
        <authorList>
            <person name="Khelaifia S."/>
            <person name="Croce O."/>
            <person name="Lagier J.C."/>
            <person name="Raoult D."/>
        </authorList>
    </citation>
    <scope>NUCLEOTIDE SEQUENCE [LARGE SCALE GENOMIC DNA]</scope>
    <source>
        <strain evidence="11">Vm-5</strain>
    </source>
</reference>
<evidence type="ECO:0000256" key="4">
    <source>
        <dbReference type="ARBA" id="ARBA00022679"/>
    </source>
</evidence>
<feature type="transmembrane region" description="Helical" evidence="8">
    <location>
        <begin position="158"/>
        <end position="178"/>
    </location>
</feature>
<feature type="transmembrane region" description="Helical" evidence="8">
    <location>
        <begin position="417"/>
        <end position="437"/>
    </location>
</feature>
<dbReference type="STRING" id="1462526.BN990_00633"/>
<feature type="transmembrane region" description="Helical" evidence="8">
    <location>
        <begin position="16"/>
        <end position="35"/>
    </location>
</feature>
<evidence type="ECO:0000256" key="3">
    <source>
        <dbReference type="ARBA" id="ARBA00022676"/>
    </source>
</evidence>
<evidence type="ECO:0000256" key="6">
    <source>
        <dbReference type="ARBA" id="ARBA00022989"/>
    </source>
</evidence>
<dbReference type="AlphaFoldDB" id="A0A024Q761"/>
<dbReference type="Proteomes" id="UP000028875">
    <property type="component" value="Unassembled WGS sequence"/>
</dbReference>
<dbReference type="GO" id="GO:0009103">
    <property type="term" value="P:lipopolysaccharide biosynthetic process"/>
    <property type="evidence" value="ECO:0007669"/>
    <property type="project" value="UniProtKB-ARBA"/>
</dbReference>
<dbReference type="PANTHER" id="PTHR33908">
    <property type="entry name" value="MANNOSYLTRANSFERASE YKCB-RELATED"/>
    <property type="match status" value="1"/>
</dbReference>
<feature type="transmembrane region" description="Helical" evidence="8">
    <location>
        <begin position="367"/>
        <end position="385"/>
    </location>
</feature>
<dbReference type="GO" id="GO:0016763">
    <property type="term" value="F:pentosyltransferase activity"/>
    <property type="evidence" value="ECO:0007669"/>
    <property type="project" value="TreeGrafter"/>
</dbReference>
<feature type="transmembrane region" description="Helical" evidence="8">
    <location>
        <begin position="129"/>
        <end position="152"/>
    </location>
</feature>
<evidence type="ECO:0000256" key="1">
    <source>
        <dbReference type="ARBA" id="ARBA00004651"/>
    </source>
</evidence>
<protein>
    <submittedName>
        <fullName evidence="10">Putative integral membrane protein</fullName>
    </submittedName>
</protein>
<evidence type="ECO:0000256" key="7">
    <source>
        <dbReference type="ARBA" id="ARBA00023136"/>
    </source>
</evidence>
<dbReference type="GO" id="GO:0005886">
    <property type="term" value="C:plasma membrane"/>
    <property type="evidence" value="ECO:0007669"/>
    <property type="project" value="UniProtKB-SubCell"/>
</dbReference>
<comment type="subcellular location">
    <subcellularLocation>
        <location evidence="1">Cell membrane</location>
        <topology evidence="1">Multi-pass membrane protein</topology>
    </subcellularLocation>
</comment>
<evidence type="ECO:0000259" key="9">
    <source>
        <dbReference type="Pfam" id="PF13231"/>
    </source>
</evidence>
<feature type="transmembrane region" description="Helical" evidence="8">
    <location>
        <begin position="392"/>
        <end position="411"/>
    </location>
</feature>
<dbReference type="EMBL" id="CCDP010000001">
    <property type="protein sequence ID" value="CDQ38363.1"/>
    <property type="molecule type" value="Genomic_DNA"/>
</dbReference>
<name>A0A024Q761_9BACI</name>
<feature type="domain" description="Glycosyltransferase RgtA/B/C/D-like" evidence="9">
    <location>
        <begin position="111"/>
        <end position="269"/>
    </location>
</feature>
<accession>A0A024Q761</accession>
<dbReference type="OrthoDB" id="136232at2"/>
<keyword evidence="2" id="KW-1003">Cell membrane</keyword>
<organism evidence="10 11">
    <name type="scientific">Virgibacillus massiliensis</name>
    <dbReference type="NCBI Taxonomy" id="1462526"/>
    <lineage>
        <taxon>Bacteria</taxon>
        <taxon>Bacillati</taxon>
        <taxon>Bacillota</taxon>
        <taxon>Bacilli</taxon>
        <taxon>Bacillales</taxon>
        <taxon>Bacillaceae</taxon>
        <taxon>Virgibacillus</taxon>
    </lineage>
</organism>
<dbReference type="eggNOG" id="COG1807">
    <property type="taxonomic scope" value="Bacteria"/>
</dbReference>
<evidence type="ECO:0000256" key="8">
    <source>
        <dbReference type="SAM" id="Phobius"/>
    </source>
</evidence>
<evidence type="ECO:0000313" key="11">
    <source>
        <dbReference type="Proteomes" id="UP000028875"/>
    </source>
</evidence>
<keyword evidence="5 8" id="KW-0812">Transmembrane</keyword>
<keyword evidence="3" id="KW-0328">Glycosyltransferase</keyword>
<proteinExistence type="predicted"/>
<evidence type="ECO:0000256" key="2">
    <source>
        <dbReference type="ARBA" id="ARBA00022475"/>
    </source>
</evidence>
<dbReference type="RefSeq" id="WP_021289763.1">
    <property type="nucleotide sequence ID" value="NZ_BNER01000001.1"/>
</dbReference>
<keyword evidence="6 8" id="KW-1133">Transmembrane helix</keyword>
<evidence type="ECO:0000256" key="5">
    <source>
        <dbReference type="ARBA" id="ARBA00022692"/>
    </source>
</evidence>